<reference evidence="1 2" key="1">
    <citation type="submission" date="2024-01" db="EMBL/GenBank/DDBJ databases">
        <title>The complete chloroplast genome sequence of Lithospermum erythrorhizon: insights into the phylogenetic relationship among Boraginaceae species and the maternal lineages of purple gromwells.</title>
        <authorList>
            <person name="Okada T."/>
            <person name="Watanabe K."/>
        </authorList>
    </citation>
    <scope>NUCLEOTIDE SEQUENCE [LARGE SCALE GENOMIC DNA]</scope>
</reference>
<gene>
    <name evidence="1" type="ORF">LIER_18019</name>
</gene>
<dbReference type="Pfam" id="PF14223">
    <property type="entry name" value="Retrotran_gag_2"/>
    <property type="match status" value="1"/>
</dbReference>
<dbReference type="Proteomes" id="UP001454036">
    <property type="component" value="Unassembled WGS sequence"/>
</dbReference>
<evidence type="ECO:0000313" key="1">
    <source>
        <dbReference type="EMBL" id="GAA0161783.1"/>
    </source>
</evidence>
<protein>
    <submittedName>
        <fullName evidence="1">Uncharacterized protein</fullName>
    </submittedName>
</protein>
<accession>A0AAV3QDR9</accession>
<sequence length="131" mass="15035">MAGSEGIVTLAVEKFDGIDFPHWKMCMEDYLYGKKLNKPLGEKPERMDDDKWMKLDIQVLGVIRPCLSRNVVANVAKETTTKGMMKALCDLYEKPSANNYHLMKILFHLKMSESTLIARHLNDFNSIINQL</sequence>
<organism evidence="1 2">
    <name type="scientific">Lithospermum erythrorhizon</name>
    <name type="common">Purple gromwell</name>
    <name type="synonym">Lithospermum officinale var. erythrorhizon</name>
    <dbReference type="NCBI Taxonomy" id="34254"/>
    <lineage>
        <taxon>Eukaryota</taxon>
        <taxon>Viridiplantae</taxon>
        <taxon>Streptophyta</taxon>
        <taxon>Embryophyta</taxon>
        <taxon>Tracheophyta</taxon>
        <taxon>Spermatophyta</taxon>
        <taxon>Magnoliopsida</taxon>
        <taxon>eudicotyledons</taxon>
        <taxon>Gunneridae</taxon>
        <taxon>Pentapetalae</taxon>
        <taxon>asterids</taxon>
        <taxon>lamiids</taxon>
        <taxon>Boraginales</taxon>
        <taxon>Boraginaceae</taxon>
        <taxon>Boraginoideae</taxon>
        <taxon>Lithospermeae</taxon>
        <taxon>Lithospermum</taxon>
    </lineage>
</organism>
<proteinExistence type="predicted"/>
<name>A0AAV3QDR9_LITER</name>
<evidence type="ECO:0000313" key="2">
    <source>
        <dbReference type="Proteomes" id="UP001454036"/>
    </source>
</evidence>
<dbReference type="EMBL" id="BAABME010004273">
    <property type="protein sequence ID" value="GAA0161783.1"/>
    <property type="molecule type" value="Genomic_DNA"/>
</dbReference>
<dbReference type="AlphaFoldDB" id="A0AAV3QDR9"/>
<comment type="caution">
    <text evidence="1">The sequence shown here is derived from an EMBL/GenBank/DDBJ whole genome shotgun (WGS) entry which is preliminary data.</text>
</comment>
<keyword evidence="2" id="KW-1185">Reference proteome</keyword>